<name>A0ACC1SS65_9HYPO</name>
<keyword evidence="2" id="KW-1185">Reference proteome</keyword>
<evidence type="ECO:0000313" key="2">
    <source>
        <dbReference type="Proteomes" id="UP001148629"/>
    </source>
</evidence>
<dbReference type="EMBL" id="JANRMS010000166">
    <property type="protein sequence ID" value="KAJ3545058.1"/>
    <property type="molecule type" value="Genomic_DNA"/>
</dbReference>
<protein>
    <submittedName>
        <fullName evidence="1">Uncharacterized protein</fullName>
    </submittedName>
</protein>
<accession>A0ACC1SS65</accession>
<gene>
    <name evidence="1" type="ORF">NM208_g2700</name>
</gene>
<proteinExistence type="predicted"/>
<organism evidence="1 2">
    <name type="scientific">Fusarium decemcellulare</name>
    <dbReference type="NCBI Taxonomy" id="57161"/>
    <lineage>
        <taxon>Eukaryota</taxon>
        <taxon>Fungi</taxon>
        <taxon>Dikarya</taxon>
        <taxon>Ascomycota</taxon>
        <taxon>Pezizomycotina</taxon>
        <taxon>Sordariomycetes</taxon>
        <taxon>Hypocreomycetidae</taxon>
        <taxon>Hypocreales</taxon>
        <taxon>Nectriaceae</taxon>
        <taxon>Fusarium</taxon>
        <taxon>Fusarium decemcellulare species complex</taxon>
    </lineage>
</organism>
<reference evidence="1" key="1">
    <citation type="submission" date="2022-08" db="EMBL/GenBank/DDBJ databases">
        <title>Genome Sequence of Fusarium decemcellulare.</title>
        <authorList>
            <person name="Buettner E."/>
        </authorList>
    </citation>
    <scope>NUCLEOTIDE SEQUENCE</scope>
    <source>
        <strain evidence="1">Babe19</strain>
    </source>
</reference>
<dbReference type="Proteomes" id="UP001148629">
    <property type="component" value="Unassembled WGS sequence"/>
</dbReference>
<sequence>MPDRSPIAIVGLSYRAPGVGRKGLWEYLAEAKSAWSKVPPERFDYDAYHYPDKDKAGCIAAQGGHFLPGDVYSFDAPFFNLRTEEARAVDPHHRILLECALEAAESAGISLMDLAGSNTGVFSAIGSPEHSHMLGEDMPASSAWTCAGGAPCMFANRLSYFFDLSGPSIALDAACASSTYAVHMACQSLLAGECDSAFAAGAALLLGPGQWSFLDTMGALSPEGKSFSYDVKGSGFGRGEGGACLLLKRLDDAIEAGDPIHAIIRNSACNHGGRSDGITMPRQSAQEHLLRRVHREVGLSPAETPVVEGHGTGTKVGDPIEAGSFTTVLASQRTPSNPLYIGSLKSNFGHLEGASGILAMIKAIMMLQHGYVLPNANFDRLNESIKDRDRLIVPPTQMPWPSNEPRRLCVTNFGFGGSNSAIILEDWPTASEKVVNGAHLNGTSITNGNGVQNGICHENMKRLYVLSAKSENSLTAYLSSYGEYLDNADGSSDFLKNLAFTLGQRRSHHPYRVAAIADSLQNLKTQLSAVKPRKVKDRTIAFVFTGQGAQYAGMATGLGRFKVFATAIDQADTELRKLGARWSLREELHQPASDTRVNEPEISQPACTAVQLALVVLLKSWGIEPTMVTGHSSGEIAAGFSAGLVSFDQALAIAYFRGLATVEQARSGQKGAMLALGVGSEAAEALLADNTEGYATIAAINSPSSVTASGDEAAIDKIHELANAQGMFARKLKVTSAYHSRHMEQVADYYREAIKPYSTTVPSFDDAKDHRPTFVSSSAGAAKSFDTLDDSYWATNLVQPVRFSDAMARILSTDSANIKTPSVIVEIGPHPALKTPVKQTVEFVRQQQGGQGRRAEFNYLASLQRDVEGEDALLDLAKSLFCLGAPISLEAVNHTNNHNAKVLTELPAYPWDRSVQYKLSSRITEAKLHPGQPYDPMLGWKSPYTEGGEVAFRQVFTLDEMPWIREHAVGGQVVFPMTGYLSLALEALRRVASGNFSSLVVHEFHAKRSLEIEEDERVDISTKLRPAAMGTEMFSSSQWIFEIVSWSQEYGWTSHCHGRVEAETNEPTMDSPTFKASAPLISSSDLKERDPESEYASTHKDGTEYGPLFKRMRRFWDGPGFTIMESELREFDPTVPSPYGSPVTVDTPTLDSFLQGLGPFLEEYGEKPAMMPNYVSRLRISNNIPAEANQKMTIVTRLLDYDVKAGLMRVGVAVFIKGPDSLSPVAEWESVSMRVITSGFSSDPASNLPSSYYWDMIPSLSDLGDDEKLRKHLHVGPVDEIEVQRVRLLNQAGVYLMEKALQETARDDNTLPPHLARFKVWATETVKEAKAKKTLDGVDTESLVATVSGSGGQGEMVCAVGEQLTQILRGEVQPLEIMLKDNRLSRYYDDDMTNVRLSHVVARWVRHQCDVKSSLRILEIGAGTGSATLPVFEAISRGAERLPDDFSYTYTDISPGFFEAAREKLAKWSKYITYKKLDISQDPTQQGFALEDYDVVIASNVLHATPNMANTIDHVRSLLKPNGRLVVLEAGLHAPLVLPFALLPGWWLAEDEYRSLDKGPLLSRDVWSRLFSDRGFSGIDGLIEGYPGDPENILSIMTTTRVGRPETIDDTPITICGLMMDENEQEFAQMVSDLMVEHLGCETEIKPIAEIDPSDDPFCVFIDSPGNSIFADVSEEIFGVLQNTFLQAKGLLWIIPENQTPDGDTVKGMIRTVRLENASRNLLMLENLPYTSDGASAIVKLASRLRDPEFINVRDHDFTWREGSLWLPRYRPLAEAKETFASEAGLVIRKEQKIWQDDVSFEMTVDAAGSPDSIYFKRTKSLEQPLAMMRLLSRLRLRASTFETSSSCWVPSPGPALALKDPELYSRQVLHFTTHLQMPYWHACKIPEGFSMAESAGISVAYSTAVMSIMRIGRLQHGESVLIHAASGAVGQACIVLAQHIGADIYVTAGSPAKREFLHKQFNIPEDHIYSSRTPEFRDGILSVTRSKGVDLVINSLSGNLLQETWAIVADFGRFVEIGKRDLLQNSYLPMRPFDRNVTFTGVDLRTMFLSRPQEHRRCLADMNDLIDRKLIVPIRPLTEIPVSQIATGIRKLQSGQNIGKIIITMDPEERVMAQAAKPLIAPAGTLLCPDKTYIITGGTSGIGLSLGPWMVENGARNVVLLGRSGASRPAVQKVLADYEGTDISMRALACDVSRQEEVVNVVQAIQDLPPVGGVVHGALYLNDKLLSNSSYQDWQDIMSPRIKGAWNLHQLLPDDLDFFIALSSFIGGSGNIGQSIYSATASFYDAFAAYRSARGRPTVSVALPVVLDVGYVIDHNLEDTLTSNWGAVLSLAHLQTVIKGCIIGPSSGMNRDGKAISFSYTKGDDSSTLPWQCFHPRALVDYISAETRADNTADATGDGHAKSKSLQLNGDDPLSALLAALMDRVSSITMIERDEIEADAPLSNYSLDSLVSVELRNWIKRETGVELQLPKIVNAGNLRALATHILDQREAGTKKK</sequence>
<comment type="caution">
    <text evidence="1">The sequence shown here is derived from an EMBL/GenBank/DDBJ whole genome shotgun (WGS) entry which is preliminary data.</text>
</comment>
<evidence type="ECO:0000313" key="1">
    <source>
        <dbReference type="EMBL" id="KAJ3545058.1"/>
    </source>
</evidence>